<keyword evidence="2" id="KW-1185">Reference proteome</keyword>
<evidence type="ECO:0000313" key="2">
    <source>
        <dbReference type="Proteomes" id="UP000003163"/>
    </source>
</evidence>
<dbReference type="VEuPathDB" id="MicrosporidiaDB:EDEG_03650"/>
<dbReference type="Proteomes" id="UP000003163">
    <property type="component" value="Unassembled WGS sequence"/>
</dbReference>
<dbReference type="STRING" id="1003232.J9D1Y8"/>
<accession>J9D1Y8</accession>
<proteinExistence type="predicted"/>
<dbReference type="AlphaFoldDB" id="J9D1Y8"/>
<dbReference type="InParanoid" id="J9D1Y8"/>
<organism evidence="1 2">
    <name type="scientific">Edhazardia aedis (strain USNM 41457)</name>
    <name type="common">Microsporidian parasite</name>
    <dbReference type="NCBI Taxonomy" id="1003232"/>
    <lineage>
        <taxon>Eukaryota</taxon>
        <taxon>Fungi</taxon>
        <taxon>Fungi incertae sedis</taxon>
        <taxon>Microsporidia</taxon>
        <taxon>Edhazardia</taxon>
    </lineage>
</organism>
<dbReference type="HOGENOM" id="CLU_1496650_0_0_1"/>
<sequence>MKTLQSIEKSINIMDKTYDANFGEWVKNPDNYRIISRNLKKWIDEYSTEQNIAVIKWIVNEWSLRYIIKFVTKLIINDIKFKYNNRKNVVSLSEMQYSKRIGILKGMIESWDVVFIEEFICCISKMFDKIDEERTFIKDILTNFNFPKCQELIDCFKCNDDCDNKQIIVFLEELLINEVVNFTTNK</sequence>
<comment type="caution">
    <text evidence="1">The sequence shown here is derived from an EMBL/GenBank/DDBJ whole genome shotgun (WGS) entry which is preliminary data.</text>
</comment>
<name>J9D1Y8_EDHAE</name>
<dbReference type="EMBL" id="AFBI03000106">
    <property type="protein sequence ID" value="EJW01876.1"/>
    <property type="molecule type" value="Genomic_DNA"/>
</dbReference>
<reference evidence="2" key="2">
    <citation type="submission" date="2015-07" db="EMBL/GenBank/DDBJ databases">
        <title>Contrasting host-pathogen interactions and genome evolution in two generalist and specialist microsporidian pathogens of mosquitoes.</title>
        <authorList>
            <consortium name="The Broad Institute Genomics Platform"/>
            <consortium name="The Broad Institute Genome Sequencing Center for Infectious Disease"/>
            <person name="Cuomo C.A."/>
            <person name="Sanscrainte N.D."/>
            <person name="Goldberg J.M."/>
            <person name="Heiman D."/>
            <person name="Young S."/>
            <person name="Zeng Q."/>
            <person name="Becnel J.J."/>
            <person name="Birren B.W."/>
        </authorList>
    </citation>
    <scope>NUCLEOTIDE SEQUENCE [LARGE SCALE GENOMIC DNA]</scope>
    <source>
        <strain evidence="2">USNM 41457</strain>
    </source>
</reference>
<evidence type="ECO:0000313" key="1">
    <source>
        <dbReference type="EMBL" id="EJW01876.1"/>
    </source>
</evidence>
<reference evidence="1 2" key="1">
    <citation type="submission" date="2011-08" db="EMBL/GenBank/DDBJ databases">
        <authorList>
            <person name="Liu Z.J."/>
            <person name="Shi F.L."/>
            <person name="Lu J.Q."/>
            <person name="Li M."/>
            <person name="Wang Z.L."/>
        </authorList>
    </citation>
    <scope>NUCLEOTIDE SEQUENCE [LARGE SCALE GENOMIC DNA]</scope>
    <source>
        <strain evidence="1 2">USNM 41457</strain>
    </source>
</reference>
<gene>
    <name evidence="1" type="ORF">EDEG_03650</name>
</gene>
<dbReference type="OrthoDB" id="2158148at2759"/>
<protein>
    <submittedName>
        <fullName evidence="1">Uncharacterized protein</fullName>
    </submittedName>
</protein>